<sequence length="113" mass="12067">MKTTMYSDALAPTSREVDASFTGEAALIRPASTTVALRVSHASLAGDVAALHSAVTKTQAVMSEDIRCAKKIDGLSNMVQETLVPQTVSSLGTRTMFMYFPTNIRLPRPSSSC</sequence>
<evidence type="ECO:0000313" key="2">
    <source>
        <dbReference type="Proteomes" id="UP000053989"/>
    </source>
</evidence>
<dbReference type="STRING" id="1036808.A0A0C3D556"/>
<reference evidence="2" key="2">
    <citation type="submission" date="2015-01" db="EMBL/GenBank/DDBJ databases">
        <title>Evolutionary Origins and Diversification of the Mycorrhizal Mutualists.</title>
        <authorList>
            <consortium name="DOE Joint Genome Institute"/>
            <consortium name="Mycorrhizal Genomics Consortium"/>
            <person name="Kohler A."/>
            <person name="Kuo A."/>
            <person name="Nagy L.G."/>
            <person name="Floudas D."/>
            <person name="Copeland A."/>
            <person name="Barry K.W."/>
            <person name="Cichocki N."/>
            <person name="Veneault-Fourrey C."/>
            <person name="LaButti K."/>
            <person name="Lindquist E.A."/>
            <person name="Lipzen A."/>
            <person name="Lundell T."/>
            <person name="Morin E."/>
            <person name="Murat C."/>
            <person name="Riley R."/>
            <person name="Ohm R."/>
            <person name="Sun H."/>
            <person name="Tunlid A."/>
            <person name="Henrissat B."/>
            <person name="Grigoriev I.V."/>
            <person name="Hibbett D.S."/>
            <person name="Martin F."/>
        </authorList>
    </citation>
    <scope>NUCLEOTIDE SEQUENCE [LARGE SCALE GENOMIC DNA]</scope>
    <source>
        <strain evidence="2">Foug A</strain>
    </source>
</reference>
<dbReference type="Proteomes" id="UP000053989">
    <property type="component" value="Unassembled WGS sequence"/>
</dbReference>
<accession>A0A0C3D556</accession>
<reference evidence="1 2" key="1">
    <citation type="submission" date="2014-04" db="EMBL/GenBank/DDBJ databases">
        <authorList>
            <consortium name="DOE Joint Genome Institute"/>
            <person name="Kuo A."/>
            <person name="Kohler A."/>
            <person name="Nagy L.G."/>
            <person name="Floudas D."/>
            <person name="Copeland A."/>
            <person name="Barry K.W."/>
            <person name="Cichocki N."/>
            <person name="Veneault-Fourrey C."/>
            <person name="LaButti K."/>
            <person name="Lindquist E.A."/>
            <person name="Lipzen A."/>
            <person name="Lundell T."/>
            <person name="Morin E."/>
            <person name="Murat C."/>
            <person name="Sun H."/>
            <person name="Tunlid A."/>
            <person name="Henrissat B."/>
            <person name="Grigoriev I.V."/>
            <person name="Hibbett D.S."/>
            <person name="Martin F."/>
            <person name="Nordberg H.P."/>
            <person name="Cantor M.N."/>
            <person name="Hua S.X."/>
        </authorList>
    </citation>
    <scope>NUCLEOTIDE SEQUENCE [LARGE SCALE GENOMIC DNA]</scope>
    <source>
        <strain evidence="1 2">Foug A</strain>
    </source>
</reference>
<protein>
    <submittedName>
        <fullName evidence="1">Uncharacterized protein</fullName>
    </submittedName>
</protein>
<dbReference type="InParanoid" id="A0A0C3D556"/>
<gene>
    <name evidence="1" type="ORF">SCLCIDRAFT_628623</name>
</gene>
<keyword evidence="2" id="KW-1185">Reference proteome</keyword>
<dbReference type="AlphaFoldDB" id="A0A0C3D556"/>
<evidence type="ECO:0000313" key="1">
    <source>
        <dbReference type="EMBL" id="KIM51539.1"/>
    </source>
</evidence>
<name>A0A0C3D556_9AGAM</name>
<proteinExistence type="predicted"/>
<dbReference type="EMBL" id="KN822252">
    <property type="protein sequence ID" value="KIM51539.1"/>
    <property type="molecule type" value="Genomic_DNA"/>
</dbReference>
<organism evidence="1 2">
    <name type="scientific">Scleroderma citrinum Foug A</name>
    <dbReference type="NCBI Taxonomy" id="1036808"/>
    <lineage>
        <taxon>Eukaryota</taxon>
        <taxon>Fungi</taxon>
        <taxon>Dikarya</taxon>
        <taxon>Basidiomycota</taxon>
        <taxon>Agaricomycotina</taxon>
        <taxon>Agaricomycetes</taxon>
        <taxon>Agaricomycetidae</taxon>
        <taxon>Boletales</taxon>
        <taxon>Sclerodermatineae</taxon>
        <taxon>Sclerodermataceae</taxon>
        <taxon>Scleroderma</taxon>
    </lineage>
</organism>
<dbReference type="HOGENOM" id="CLU_2135019_0_0_1"/>